<gene>
    <name evidence="1" type="ORF">M419DRAFT_125052</name>
</gene>
<evidence type="ECO:0000313" key="2">
    <source>
        <dbReference type="Proteomes" id="UP000024376"/>
    </source>
</evidence>
<evidence type="ECO:0000313" key="1">
    <source>
        <dbReference type="EMBL" id="ETR97805.1"/>
    </source>
</evidence>
<sequence length="64" mass="6860">MKRRCVALLSRTALSKQDLSTAGAHRLIPGKASFRRFPVPVNGDAETLLAQDITTLPLASRQGG</sequence>
<organism evidence="1 2">
    <name type="scientific">Hypocrea jecorina (strain ATCC 56765 / BCRC 32924 / NRRL 11460 / Rut C-30)</name>
    <name type="common">Trichoderma reesei</name>
    <dbReference type="NCBI Taxonomy" id="1344414"/>
    <lineage>
        <taxon>Eukaryota</taxon>
        <taxon>Fungi</taxon>
        <taxon>Dikarya</taxon>
        <taxon>Ascomycota</taxon>
        <taxon>Pezizomycotina</taxon>
        <taxon>Sordariomycetes</taxon>
        <taxon>Hypocreomycetidae</taxon>
        <taxon>Hypocreales</taxon>
        <taxon>Hypocreaceae</taxon>
        <taxon>Trichoderma</taxon>
    </lineage>
</organism>
<dbReference type="AlphaFoldDB" id="A0A024S061"/>
<accession>A0A024S061</accession>
<dbReference type="HOGENOM" id="CLU_2869257_0_0_1"/>
<reference evidence="2" key="1">
    <citation type="journal article" date="2013" name="Ind. Biotechnol.">
        <title>Comparative genomics analysis of Trichoderma reesei strains.</title>
        <authorList>
            <person name="Koike H."/>
            <person name="Aerts A."/>
            <person name="LaButti K."/>
            <person name="Grigoriev I.V."/>
            <person name="Baker S.E."/>
        </authorList>
    </citation>
    <scope>NUCLEOTIDE SEQUENCE [LARGE SCALE GENOMIC DNA]</scope>
    <source>
        <strain evidence="2">ATCC 56765 / BCRC 32924 / NRRL 11460 / Rut C-30</strain>
    </source>
</reference>
<protein>
    <submittedName>
        <fullName evidence="1">Uncharacterized protein</fullName>
    </submittedName>
</protein>
<dbReference type="Proteomes" id="UP000024376">
    <property type="component" value="Unassembled WGS sequence"/>
</dbReference>
<dbReference type="EMBL" id="KI911167">
    <property type="protein sequence ID" value="ETR97805.1"/>
    <property type="molecule type" value="Genomic_DNA"/>
</dbReference>
<feature type="non-terminal residue" evidence="1">
    <location>
        <position position="1"/>
    </location>
</feature>
<dbReference type="KEGG" id="trr:M419DRAFT_125052"/>
<name>A0A024S061_HYPJR</name>
<proteinExistence type="predicted"/>